<evidence type="ECO:0000313" key="8">
    <source>
        <dbReference type="EMBL" id="NJC05265.1"/>
    </source>
</evidence>
<protein>
    <submittedName>
        <fullName evidence="8">Putative membrane protein YeaQ/YmgE (Transglycosylase-associated protein family)</fullName>
    </submittedName>
</protein>
<keyword evidence="3" id="KW-1003">Cell membrane</keyword>
<organism evidence="8 9">
    <name type="scientific">Sphingomonas kaistensis</name>
    <dbReference type="NCBI Taxonomy" id="298708"/>
    <lineage>
        <taxon>Bacteria</taxon>
        <taxon>Pseudomonadati</taxon>
        <taxon>Pseudomonadota</taxon>
        <taxon>Alphaproteobacteria</taxon>
        <taxon>Sphingomonadales</taxon>
        <taxon>Sphingomonadaceae</taxon>
        <taxon>Sphingomonas</taxon>
    </lineage>
</organism>
<keyword evidence="9" id="KW-1185">Reference proteome</keyword>
<evidence type="ECO:0000256" key="1">
    <source>
        <dbReference type="ARBA" id="ARBA00004651"/>
    </source>
</evidence>
<sequence length="89" mass="9355">MEWILIIVVGGVLGWLASIVMRTDAQQGIFLNIIVGILGALLGRFLLTPLLGGGSITDGPLSLGNILVSLLGAIILLAIVNLVRRGRVR</sequence>
<keyword evidence="6 7" id="KW-0472">Membrane</keyword>
<keyword evidence="5 7" id="KW-1133">Transmembrane helix</keyword>
<dbReference type="PANTHER" id="PTHR33884">
    <property type="entry name" value="UPF0410 PROTEIN YMGE"/>
    <property type="match status" value="1"/>
</dbReference>
<dbReference type="Proteomes" id="UP000558192">
    <property type="component" value="Unassembled WGS sequence"/>
</dbReference>
<accession>A0A7X5Y5M8</accession>
<feature type="transmembrane region" description="Helical" evidence="7">
    <location>
        <begin position="29"/>
        <end position="51"/>
    </location>
</feature>
<gene>
    <name evidence="8" type="ORF">GGQ97_001058</name>
</gene>
<dbReference type="InterPro" id="IPR007341">
    <property type="entry name" value="Transgly_assoc"/>
</dbReference>
<evidence type="ECO:0000256" key="5">
    <source>
        <dbReference type="ARBA" id="ARBA00022989"/>
    </source>
</evidence>
<comment type="similarity">
    <text evidence="2">Belongs to the UPF0410 family.</text>
</comment>
<evidence type="ECO:0000256" key="6">
    <source>
        <dbReference type="ARBA" id="ARBA00023136"/>
    </source>
</evidence>
<comment type="subcellular location">
    <subcellularLocation>
        <location evidence="1">Cell membrane</location>
        <topology evidence="1">Multi-pass membrane protein</topology>
    </subcellularLocation>
</comment>
<comment type="caution">
    <text evidence="8">The sequence shown here is derived from an EMBL/GenBank/DDBJ whole genome shotgun (WGS) entry which is preliminary data.</text>
</comment>
<feature type="transmembrane region" description="Helical" evidence="7">
    <location>
        <begin position="6"/>
        <end position="22"/>
    </location>
</feature>
<dbReference type="RefSeq" id="WP_168067979.1">
    <property type="nucleotide sequence ID" value="NZ_JAATJC010000001.1"/>
</dbReference>
<evidence type="ECO:0000256" key="7">
    <source>
        <dbReference type="SAM" id="Phobius"/>
    </source>
</evidence>
<evidence type="ECO:0000256" key="4">
    <source>
        <dbReference type="ARBA" id="ARBA00022692"/>
    </source>
</evidence>
<proteinExistence type="inferred from homology"/>
<evidence type="ECO:0000313" key="9">
    <source>
        <dbReference type="Proteomes" id="UP000558192"/>
    </source>
</evidence>
<dbReference type="Pfam" id="PF04226">
    <property type="entry name" value="Transgly_assoc"/>
    <property type="match status" value="1"/>
</dbReference>
<name>A0A7X5Y5M8_9SPHN</name>
<evidence type="ECO:0000256" key="3">
    <source>
        <dbReference type="ARBA" id="ARBA00022475"/>
    </source>
</evidence>
<dbReference type="GO" id="GO:0005886">
    <property type="term" value="C:plasma membrane"/>
    <property type="evidence" value="ECO:0007669"/>
    <property type="project" value="UniProtKB-SubCell"/>
</dbReference>
<feature type="transmembrane region" description="Helical" evidence="7">
    <location>
        <begin position="63"/>
        <end position="83"/>
    </location>
</feature>
<dbReference type="PANTHER" id="PTHR33884:SF3">
    <property type="entry name" value="UPF0410 PROTEIN YMGE"/>
    <property type="match status" value="1"/>
</dbReference>
<evidence type="ECO:0000256" key="2">
    <source>
        <dbReference type="ARBA" id="ARBA00011006"/>
    </source>
</evidence>
<reference evidence="8 9" key="1">
    <citation type="submission" date="2020-03" db="EMBL/GenBank/DDBJ databases">
        <title>Genomic Encyclopedia of Type Strains, Phase IV (KMG-IV): sequencing the most valuable type-strain genomes for metagenomic binning, comparative biology and taxonomic classification.</title>
        <authorList>
            <person name="Goeker M."/>
        </authorList>
    </citation>
    <scope>NUCLEOTIDE SEQUENCE [LARGE SCALE GENOMIC DNA]</scope>
    <source>
        <strain evidence="8 9">DSM 16846</strain>
    </source>
</reference>
<dbReference type="EMBL" id="JAATJC010000001">
    <property type="protein sequence ID" value="NJC05265.1"/>
    <property type="molecule type" value="Genomic_DNA"/>
</dbReference>
<keyword evidence="4 7" id="KW-0812">Transmembrane</keyword>
<dbReference type="AlphaFoldDB" id="A0A7X5Y5M8"/>